<dbReference type="OrthoDB" id="2269034at2759"/>
<protein>
    <submittedName>
        <fullName evidence="1">Uncharacterized protein</fullName>
    </submittedName>
</protein>
<reference evidence="1 2" key="1">
    <citation type="submission" date="2015-04" db="EMBL/GenBank/DDBJ databases">
        <title>Complete genome sequence of Schizopora paradoxa KUC8140, a cosmopolitan wood degrader in East Asia.</title>
        <authorList>
            <consortium name="DOE Joint Genome Institute"/>
            <person name="Min B."/>
            <person name="Park H."/>
            <person name="Jang Y."/>
            <person name="Kim J.-J."/>
            <person name="Kim K.H."/>
            <person name="Pangilinan J."/>
            <person name="Lipzen A."/>
            <person name="Riley R."/>
            <person name="Grigoriev I.V."/>
            <person name="Spatafora J.W."/>
            <person name="Choi I.-G."/>
        </authorList>
    </citation>
    <scope>NUCLEOTIDE SEQUENCE [LARGE SCALE GENOMIC DNA]</scope>
    <source>
        <strain evidence="1 2">KUC8140</strain>
    </source>
</reference>
<dbReference type="Gene3D" id="3.80.10.10">
    <property type="entry name" value="Ribonuclease Inhibitor"/>
    <property type="match status" value="1"/>
</dbReference>
<accession>A0A0H2RHT2</accession>
<dbReference type="InterPro" id="IPR032675">
    <property type="entry name" value="LRR_dom_sf"/>
</dbReference>
<evidence type="ECO:0000313" key="2">
    <source>
        <dbReference type="Proteomes" id="UP000053477"/>
    </source>
</evidence>
<dbReference type="Proteomes" id="UP000053477">
    <property type="component" value="Unassembled WGS sequence"/>
</dbReference>
<dbReference type="Gene3D" id="1.20.1280.50">
    <property type="match status" value="1"/>
</dbReference>
<sequence>MTELIVDETSLENVIDALNVLKNEGCSMDNGQLLWCEDWMLKLAKEDRSKDTGECASIVKLVKATLSNMKCMSKTLETLSSSLKGALQRVAHQTTNLIRVVGFDSLPDDVLARIFEFHHLHALYDIYGPYMTLTHRATRSSHVLARVSRRFRRIALHIPALWQEVSDLHKAEWIDLLNSRTQHPSVHVENFDDGFEDIDEDEEIDEFEHRRKKRDVVEFLQLLHPTEQWRELVVKYAAKEDGRAVFNYITSEGDGDLQELRSLRLTRDCFFMRGDDDDDGVRKGQMLSDIDHDLFAQWSVDNLTTLTLRDVIPTRLSCSQLKECDISLTRTCRATFRWDLSALRDLLENSCNLESLDLYALNARALPDLDIPEQVKLLKLKAFTFKIVCCTEPQFVQAVMDIFDAPMLESMDINLSHRPVNPVDNGIPQAWLDAIFRPAPLVLRTFPNLLSFNLSLEFSSIALPFESVLRSIPRVCTLTLDIPQCYDPPFSQCARNYGCLRDLRVLRLRNWSGMSSPDLIGFVTHLRNAKGSEALEALELEGCNGFVERREALEKLLGNKLVWKG</sequence>
<evidence type="ECO:0000313" key="1">
    <source>
        <dbReference type="EMBL" id="KLO11475.1"/>
    </source>
</evidence>
<proteinExistence type="predicted"/>
<dbReference type="STRING" id="27342.A0A0H2RHT2"/>
<dbReference type="AlphaFoldDB" id="A0A0H2RHT2"/>
<keyword evidence="2" id="KW-1185">Reference proteome</keyword>
<gene>
    <name evidence="1" type="ORF">SCHPADRAFT_942039</name>
</gene>
<dbReference type="InParanoid" id="A0A0H2RHT2"/>
<organism evidence="1 2">
    <name type="scientific">Schizopora paradoxa</name>
    <dbReference type="NCBI Taxonomy" id="27342"/>
    <lineage>
        <taxon>Eukaryota</taxon>
        <taxon>Fungi</taxon>
        <taxon>Dikarya</taxon>
        <taxon>Basidiomycota</taxon>
        <taxon>Agaricomycotina</taxon>
        <taxon>Agaricomycetes</taxon>
        <taxon>Hymenochaetales</taxon>
        <taxon>Schizoporaceae</taxon>
        <taxon>Schizopora</taxon>
    </lineage>
</organism>
<dbReference type="EMBL" id="KQ085999">
    <property type="protein sequence ID" value="KLO11475.1"/>
    <property type="molecule type" value="Genomic_DNA"/>
</dbReference>
<name>A0A0H2RHT2_9AGAM</name>